<feature type="transmembrane region" description="Helical" evidence="8">
    <location>
        <begin position="100"/>
        <end position="117"/>
    </location>
</feature>
<evidence type="ECO:0000313" key="9">
    <source>
        <dbReference type="EMBL" id="PWG79660.1"/>
    </source>
</evidence>
<dbReference type="OrthoDB" id="554695at2"/>
<protein>
    <recommendedName>
        <fullName evidence="8">Probable membrane transporter protein</fullName>
    </recommendedName>
</protein>
<evidence type="ECO:0000256" key="5">
    <source>
        <dbReference type="ARBA" id="ARBA00022692"/>
    </source>
</evidence>
<evidence type="ECO:0000256" key="2">
    <source>
        <dbReference type="ARBA" id="ARBA00009142"/>
    </source>
</evidence>
<feature type="transmembrane region" description="Helical" evidence="8">
    <location>
        <begin position="231"/>
        <end position="249"/>
    </location>
</feature>
<evidence type="ECO:0000256" key="3">
    <source>
        <dbReference type="ARBA" id="ARBA00022448"/>
    </source>
</evidence>
<feature type="transmembrane region" description="Helical" evidence="8">
    <location>
        <begin position="191"/>
        <end position="219"/>
    </location>
</feature>
<dbReference type="AlphaFoldDB" id="A0A2U2PE72"/>
<evidence type="ECO:0000256" key="6">
    <source>
        <dbReference type="ARBA" id="ARBA00022989"/>
    </source>
</evidence>
<keyword evidence="10" id="KW-1185">Reference proteome</keyword>
<gene>
    <name evidence="9" type="ORF">DDR33_16520</name>
</gene>
<dbReference type="EMBL" id="QEAS01000013">
    <property type="protein sequence ID" value="PWG79660.1"/>
    <property type="molecule type" value="Genomic_DNA"/>
</dbReference>
<dbReference type="GO" id="GO:0005886">
    <property type="term" value="C:plasma membrane"/>
    <property type="evidence" value="ECO:0007669"/>
    <property type="project" value="UniProtKB-SubCell"/>
</dbReference>
<dbReference type="RefSeq" id="WP_109416904.1">
    <property type="nucleotide sequence ID" value="NZ_QEAS01000013.1"/>
</dbReference>
<comment type="caution">
    <text evidence="9">The sequence shown here is derived from an EMBL/GenBank/DDBJ whole genome shotgun (WGS) entry which is preliminary data.</text>
</comment>
<dbReference type="InterPro" id="IPR052017">
    <property type="entry name" value="TSUP"/>
</dbReference>
<organism evidence="9 10">
    <name type="scientific">Pararcticibacter amylolyticus</name>
    <dbReference type="NCBI Taxonomy" id="2173175"/>
    <lineage>
        <taxon>Bacteria</taxon>
        <taxon>Pseudomonadati</taxon>
        <taxon>Bacteroidota</taxon>
        <taxon>Sphingobacteriia</taxon>
        <taxon>Sphingobacteriales</taxon>
        <taxon>Sphingobacteriaceae</taxon>
        <taxon>Pararcticibacter</taxon>
    </lineage>
</organism>
<keyword evidence="3" id="KW-0813">Transport</keyword>
<evidence type="ECO:0000313" key="10">
    <source>
        <dbReference type="Proteomes" id="UP000245647"/>
    </source>
</evidence>
<dbReference type="Pfam" id="PF01925">
    <property type="entry name" value="TauE"/>
    <property type="match status" value="1"/>
</dbReference>
<feature type="transmembrane region" description="Helical" evidence="8">
    <location>
        <begin position="138"/>
        <end position="171"/>
    </location>
</feature>
<dbReference type="InterPro" id="IPR002781">
    <property type="entry name" value="TM_pro_TauE-like"/>
</dbReference>
<dbReference type="Proteomes" id="UP000245647">
    <property type="component" value="Unassembled WGS sequence"/>
</dbReference>
<feature type="transmembrane region" description="Helical" evidence="8">
    <location>
        <begin position="40"/>
        <end position="62"/>
    </location>
</feature>
<keyword evidence="5 8" id="KW-0812">Transmembrane</keyword>
<keyword evidence="6 8" id="KW-1133">Transmembrane helix</keyword>
<reference evidence="9 10" key="1">
    <citation type="submission" date="2018-04" db="EMBL/GenBank/DDBJ databases">
        <title>Pedobacter chongqingensis sp. nov., isolated from a rottenly hemp rope.</title>
        <authorList>
            <person name="Cai Y."/>
        </authorList>
    </citation>
    <scope>NUCLEOTIDE SEQUENCE [LARGE SCALE GENOMIC DNA]</scope>
    <source>
        <strain evidence="9 10">FJ4-8</strain>
    </source>
</reference>
<evidence type="ECO:0000256" key="1">
    <source>
        <dbReference type="ARBA" id="ARBA00004651"/>
    </source>
</evidence>
<keyword evidence="4 8" id="KW-1003">Cell membrane</keyword>
<evidence type="ECO:0000256" key="7">
    <source>
        <dbReference type="ARBA" id="ARBA00023136"/>
    </source>
</evidence>
<sequence length="256" mass="28034">MTIELVLLCIVSFFAGFIDSIVGGGGLLQTPAMLIILPQYPVATLFGTTKIPSIAGTSFAAFSYSRHVKIKVKLLLFIILAAFTGSILGAWCISIINSTYIKPFILILLTATGIYTYSKKNFGLHQEKNHTGLRQILLGLTFGFIIGFYDGLIGPGTGTFLILAFISFLGFDFLHSSASAKYVNVATNLAAIIYFAGTGHILYQYAIPMAIFNLSGSFLGTRLALLKGNRFIKIFFLVVVFGTILRFGWDVFRPYF</sequence>
<evidence type="ECO:0000256" key="4">
    <source>
        <dbReference type="ARBA" id="ARBA00022475"/>
    </source>
</evidence>
<feature type="transmembrane region" description="Helical" evidence="8">
    <location>
        <begin position="74"/>
        <end position="94"/>
    </location>
</feature>
<proteinExistence type="inferred from homology"/>
<name>A0A2U2PE72_9SPHI</name>
<comment type="similarity">
    <text evidence="2 8">Belongs to the 4-toluene sulfonate uptake permease (TSUP) (TC 2.A.102) family.</text>
</comment>
<evidence type="ECO:0000256" key="8">
    <source>
        <dbReference type="RuleBase" id="RU363041"/>
    </source>
</evidence>
<comment type="subcellular location">
    <subcellularLocation>
        <location evidence="1 8">Cell membrane</location>
        <topology evidence="1 8">Multi-pass membrane protein</topology>
    </subcellularLocation>
</comment>
<dbReference type="PANTHER" id="PTHR30269">
    <property type="entry name" value="TRANSMEMBRANE PROTEIN YFCA"/>
    <property type="match status" value="1"/>
</dbReference>
<dbReference type="PANTHER" id="PTHR30269:SF0">
    <property type="entry name" value="MEMBRANE TRANSPORTER PROTEIN YFCA-RELATED"/>
    <property type="match status" value="1"/>
</dbReference>
<keyword evidence="7 8" id="KW-0472">Membrane</keyword>
<accession>A0A2U2PE72</accession>